<comment type="cofactor">
    <cofactor evidence="1">
        <name>FAD</name>
        <dbReference type="ChEBI" id="CHEBI:57692"/>
    </cofactor>
</comment>
<dbReference type="PRINTS" id="PR00411">
    <property type="entry name" value="PNDRDTASEI"/>
</dbReference>
<evidence type="ECO:0000256" key="1">
    <source>
        <dbReference type="ARBA" id="ARBA00001974"/>
    </source>
</evidence>
<reference evidence="8 9" key="1">
    <citation type="submission" date="2023-08" db="EMBL/GenBank/DDBJ databases">
        <title>Arthrobacter horti sp. nov., isolated from forest soil.</title>
        <authorList>
            <person name="Park M."/>
        </authorList>
    </citation>
    <scope>NUCLEOTIDE SEQUENCE [LARGE SCALE GENOMIC DNA]</scope>
    <source>
        <strain evidence="8 9">YJM1</strain>
    </source>
</reference>
<dbReference type="InterPro" id="IPR036873">
    <property type="entry name" value="Rhodanese-like_dom_sf"/>
</dbReference>
<organism evidence="8 9">
    <name type="scientific">Arthrobacter horti</name>
    <dbReference type="NCBI Taxonomy" id="3068273"/>
    <lineage>
        <taxon>Bacteria</taxon>
        <taxon>Bacillati</taxon>
        <taxon>Actinomycetota</taxon>
        <taxon>Actinomycetes</taxon>
        <taxon>Micrococcales</taxon>
        <taxon>Micrococcaceae</taxon>
        <taxon>Arthrobacter</taxon>
    </lineage>
</organism>
<dbReference type="Pfam" id="PF07992">
    <property type="entry name" value="Pyr_redox_2"/>
    <property type="match status" value="1"/>
</dbReference>
<dbReference type="PANTHER" id="PTHR43429:SF1">
    <property type="entry name" value="NAD(P)H SULFUR OXIDOREDUCTASE (COA-DEPENDENT)"/>
    <property type="match status" value="1"/>
</dbReference>
<dbReference type="Pfam" id="PF00581">
    <property type="entry name" value="Rhodanese"/>
    <property type="match status" value="1"/>
</dbReference>
<evidence type="ECO:0000256" key="3">
    <source>
        <dbReference type="ARBA" id="ARBA00022630"/>
    </source>
</evidence>
<evidence type="ECO:0000259" key="7">
    <source>
        <dbReference type="PROSITE" id="PS50206"/>
    </source>
</evidence>
<dbReference type="EMBL" id="JAVALS010000001">
    <property type="protein sequence ID" value="MDP5225859.1"/>
    <property type="molecule type" value="Genomic_DNA"/>
</dbReference>
<dbReference type="SUPFAM" id="SSF55424">
    <property type="entry name" value="FAD/NAD-linked reductases, dimerisation (C-terminal) domain"/>
    <property type="match status" value="1"/>
</dbReference>
<dbReference type="InterPro" id="IPR001763">
    <property type="entry name" value="Rhodanese-like_dom"/>
</dbReference>
<dbReference type="InterPro" id="IPR016156">
    <property type="entry name" value="FAD/NAD-linked_Rdtase_dimer_sf"/>
</dbReference>
<dbReference type="InterPro" id="IPR004099">
    <property type="entry name" value="Pyr_nucl-diS_OxRdtase_dimer"/>
</dbReference>
<comment type="similarity">
    <text evidence="2">Belongs to the class-III pyridine nucleotide-disulfide oxidoreductase family.</text>
</comment>
<dbReference type="PRINTS" id="PR00368">
    <property type="entry name" value="FADPNR"/>
</dbReference>
<accession>A0ABT9IL25</accession>
<evidence type="ECO:0000256" key="4">
    <source>
        <dbReference type="ARBA" id="ARBA00022827"/>
    </source>
</evidence>
<gene>
    <name evidence="8" type="ORF">Q9R02_01645</name>
</gene>
<dbReference type="PROSITE" id="PS50206">
    <property type="entry name" value="RHODANESE_3"/>
    <property type="match status" value="1"/>
</dbReference>
<evidence type="ECO:0000256" key="5">
    <source>
        <dbReference type="ARBA" id="ARBA00023002"/>
    </source>
</evidence>
<proteinExistence type="inferred from homology"/>
<protein>
    <submittedName>
        <fullName evidence="8">FAD-dependent oxidoreductase</fullName>
    </submittedName>
</protein>
<dbReference type="PANTHER" id="PTHR43429">
    <property type="entry name" value="PYRIDINE NUCLEOTIDE-DISULFIDE OXIDOREDUCTASE DOMAIN-CONTAINING"/>
    <property type="match status" value="1"/>
</dbReference>
<dbReference type="InterPro" id="IPR050260">
    <property type="entry name" value="FAD-bd_OxRdtase"/>
</dbReference>
<dbReference type="SMART" id="SM00450">
    <property type="entry name" value="RHOD"/>
    <property type="match status" value="1"/>
</dbReference>
<dbReference type="SUPFAM" id="SSF52821">
    <property type="entry name" value="Rhodanese/Cell cycle control phosphatase"/>
    <property type="match status" value="1"/>
</dbReference>
<dbReference type="RefSeq" id="WP_305994896.1">
    <property type="nucleotide sequence ID" value="NZ_JAVALS010000001.1"/>
</dbReference>
<dbReference type="Pfam" id="PF02852">
    <property type="entry name" value="Pyr_redox_dim"/>
    <property type="match status" value="1"/>
</dbReference>
<keyword evidence="6" id="KW-0676">Redox-active center</keyword>
<dbReference type="Gene3D" id="3.50.50.60">
    <property type="entry name" value="FAD/NAD(P)-binding domain"/>
    <property type="match status" value="2"/>
</dbReference>
<dbReference type="Gene3D" id="3.40.250.10">
    <property type="entry name" value="Rhodanese-like domain"/>
    <property type="match status" value="1"/>
</dbReference>
<dbReference type="SUPFAM" id="SSF51905">
    <property type="entry name" value="FAD/NAD(P)-binding domain"/>
    <property type="match status" value="2"/>
</dbReference>
<evidence type="ECO:0000256" key="2">
    <source>
        <dbReference type="ARBA" id="ARBA00009130"/>
    </source>
</evidence>
<feature type="domain" description="Rhodanese" evidence="7">
    <location>
        <begin position="471"/>
        <end position="560"/>
    </location>
</feature>
<name>A0ABT9IL25_9MICC</name>
<evidence type="ECO:0000256" key="6">
    <source>
        <dbReference type="ARBA" id="ARBA00023284"/>
    </source>
</evidence>
<keyword evidence="5" id="KW-0560">Oxidoreductase</keyword>
<keyword evidence="9" id="KW-1185">Reference proteome</keyword>
<keyword evidence="4" id="KW-0274">FAD</keyword>
<evidence type="ECO:0000313" key="9">
    <source>
        <dbReference type="Proteomes" id="UP001232725"/>
    </source>
</evidence>
<dbReference type="Proteomes" id="UP001232725">
    <property type="component" value="Unassembled WGS sequence"/>
</dbReference>
<keyword evidence="3" id="KW-0285">Flavoprotein</keyword>
<sequence length="565" mass="58751">MVSSDGAGAPTKFVIVGGVAAGMSAAARARRLDERAEITVLERGEYVSFANCGLPYYVGGEIAERDQLVLHTPLTLKAALNIDVRLGHEVTGLDSASRTVTVKNAEGSHELAYDALILTPGATALRPSIPGLDSPRVRTLRTVDDAVAHRAAVTGGAAKAVILGAGFIGVEAAEALRLQGLDVSLVELAPHVLPPLEREMAAPVAAELCGMGIGLHEGVVAEAIEPGTTHDTVVLSDGTRLDADLVVLSVGVRPDTAVFEGAGVECERGAMIVDEHGRTNLPGVYAAGDAVVQQDRASGLRRPVPLAGPANRAGRLIADHILRPAHARPIPAPVGTAIVRVGSLTVAMTGGNAVSLDRAGISYRTLHLHPAHHASYFPGAAQMSLVLHVRAEDGLLLGAQGVGTAGVDKRIDVLATALRAGFTVDELIDLDLAYSPVYGSAKDPVNLAGMIGQNVGEGTLRLRYAQDWEALRNEVLILDVRSPEEFAAGHFPGAVNIPHTELRDRLDEVRSAAGGRAVRALCGSGVRSHIAHRVLSQAGFDSASLSGGMLTARAVLSSELFEAAR</sequence>
<comment type="caution">
    <text evidence="8">The sequence shown here is derived from an EMBL/GenBank/DDBJ whole genome shotgun (WGS) entry which is preliminary data.</text>
</comment>
<dbReference type="InterPro" id="IPR023753">
    <property type="entry name" value="FAD/NAD-binding_dom"/>
</dbReference>
<dbReference type="InterPro" id="IPR036188">
    <property type="entry name" value="FAD/NAD-bd_sf"/>
</dbReference>
<evidence type="ECO:0000313" key="8">
    <source>
        <dbReference type="EMBL" id="MDP5225859.1"/>
    </source>
</evidence>